<evidence type="ECO:0000256" key="2">
    <source>
        <dbReference type="ARBA" id="ARBA00007072"/>
    </source>
</evidence>
<evidence type="ECO:0000259" key="10">
    <source>
        <dbReference type="Pfam" id="PF00759"/>
    </source>
</evidence>
<gene>
    <name evidence="11" type="ORF">CCACVL1_11337</name>
</gene>
<keyword evidence="7" id="KW-0326">Glycosidase</keyword>
<protein>
    <recommendedName>
        <fullName evidence="3">cellulase</fullName>
        <ecNumber evidence="3">3.2.1.4</ecNumber>
    </recommendedName>
</protein>
<organism evidence="11 12">
    <name type="scientific">Corchorus capsularis</name>
    <name type="common">Jute</name>
    <dbReference type="NCBI Taxonomy" id="210143"/>
    <lineage>
        <taxon>Eukaryota</taxon>
        <taxon>Viridiplantae</taxon>
        <taxon>Streptophyta</taxon>
        <taxon>Embryophyta</taxon>
        <taxon>Tracheophyta</taxon>
        <taxon>Spermatophyta</taxon>
        <taxon>Magnoliopsida</taxon>
        <taxon>eudicotyledons</taxon>
        <taxon>Gunneridae</taxon>
        <taxon>Pentapetalae</taxon>
        <taxon>rosids</taxon>
        <taxon>malvids</taxon>
        <taxon>Malvales</taxon>
        <taxon>Malvaceae</taxon>
        <taxon>Grewioideae</taxon>
        <taxon>Apeibeae</taxon>
        <taxon>Corchorus</taxon>
    </lineage>
</organism>
<name>A0A1R3ILV7_COCAP</name>
<dbReference type="InterPro" id="IPR012341">
    <property type="entry name" value="6hp_glycosidase-like_sf"/>
</dbReference>
<dbReference type="GO" id="GO:0030245">
    <property type="term" value="P:cellulose catabolic process"/>
    <property type="evidence" value="ECO:0007669"/>
    <property type="project" value="UniProtKB-KW"/>
</dbReference>
<evidence type="ECO:0000256" key="8">
    <source>
        <dbReference type="ARBA" id="ARBA00023326"/>
    </source>
</evidence>
<dbReference type="OMA" id="MEHYNMQ"/>
<keyword evidence="12" id="KW-1185">Reference proteome</keyword>
<dbReference type="Gramene" id="OMO83568">
    <property type="protein sequence ID" value="OMO83568"/>
    <property type="gene ID" value="CCACVL1_11337"/>
</dbReference>
<feature type="transmembrane region" description="Helical" evidence="9">
    <location>
        <begin position="52"/>
        <end position="69"/>
    </location>
</feature>
<feature type="transmembrane region" description="Helical" evidence="9">
    <location>
        <begin position="90"/>
        <end position="111"/>
    </location>
</feature>
<dbReference type="InterPro" id="IPR001701">
    <property type="entry name" value="Glyco_hydro_9"/>
</dbReference>
<evidence type="ECO:0000256" key="7">
    <source>
        <dbReference type="ARBA" id="ARBA00023295"/>
    </source>
</evidence>
<dbReference type="PANTHER" id="PTHR22298">
    <property type="entry name" value="ENDO-1,4-BETA-GLUCANASE"/>
    <property type="match status" value="1"/>
</dbReference>
<sequence length="118" mass="13343">MEHYNMQYVSNAAFLLTVYSDHLQASNQRLRCDQGEVGPEEIFAFAKSQVDYILGANPMGMSYLVGYGLRYRQRMHQRGASIESYKENRGFIGCVHPGAEACLFGLLFGLFCKYVSLP</sequence>
<comment type="similarity">
    <text evidence="2">Belongs to the glycosyl hydrolase 9 (cellulase E) family.</text>
</comment>
<evidence type="ECO:0000313" key="12">
    <source>
        <dbReference type="Proteomes" id="UP000188268"/>
    </source>
</evidence>
<keyword evidence="5" id="KW-0136">Cellulose degradation</keyword>
<dbReference type="InterPro" id="IPR008928">
    <property type="entry name" value="6-hairpin_glycosidase_sf"/>
</dbReference>
<keyword evidence="8" id="KW-0624">Polysaccharide degradation</keyword>
<evidence type="ECO:0000256" key="4">
    <source>
        <dbReference type="ARBA" id="ARBA00022801"/>
    </source>
</evidence>
<comment type="caution">
    <text evidence="11">The sequence shown here is derived from an EMBL/GenBank/DDBJ whole genome shotgun (WGS) entry which is preliminary data.</text>
</comment>
<evidence type="ECO:0000313" key="11">
    <source>
        <dbReference type="EMBL" id="OMO83568.1"/>
    </source>
</evidence>
<keyword evidence="6" id="KW-0119">Carbohydrate metabolism</keyword>
<dbReference type="Proteomes" id="UP000188268">
    <property type="component" value="Unassembled WGS sequence"/>
</dbReference>
<dbReference type="SUPFAM" id="SSF48208">
    <property type="entry name" value="Six-hairpin glycosidases"/>
    <property type="match status" value="1"/>
</dbReference>
<dbReference type="Pfam" id="PF00759">
    <property type="entry name" value="Glyco_hydro_9"/>
    <property type="match status" value="1"/>
</dbReference>
<evidence type="ECO:0000256" key="9">
    <source>
        <dbReference type="SAM" id="Phobius"/>
    </source>
</evidence>
<comment type="catalytic activity">
    <reaction evidence="1">
        <text>Endohydrolysis of (1-&gt;4)-beta-D-glucosidic linkages in cellulose, lichenin and cereal beta-D-glucans.</text>
        <dbReference type="EC" id="3.2.1.4"/>
    </reaction>
</comment>
<proteinExistence type="inferred from homology"/>
<accession>A0A1R3ILV7</accession>
<evidence type="ECO:0000256" key="3">
    <source>
        <dbReference type="ARBA" id="ARBA00012601"/>
    </source>
</evidence>
<keyword evidence="9" id="KW-0472">Membrane</keyword>
<reference evidence="11 12" key="1">
    <citation type="submission" date="2013-09" db="EMBL/GenBank/DDBJ databases">
        <title>Corchorus capsularis genome sequencing.</title>
        <authorList>
            <person name="Alam M."/>
            <person name="Haque M.S."/>
            <person name="Islam M.S."/>
            <person name="Emdad E.M."/>
            <person name="Islam M.M."/>
            <person name="Ahmed B."/>
            <person name="Halim A."/>
            <person name="Hossen Q.M.M."/>
            <person name="Hossain M.Z."/>
            <person name="Ahmed R."/>
            <person name="Khan M.M."/>
            <person name="Islam R."/>
            <person name="Rashid M.M."/>
            <person name="Khan S.A."/>
            <person name="Rahman M.S."/>
            <person name="Alam M."/>
        </authorList>
    </citation>
    <scope>NUCLEOTIDE SEQUENCE [LARGE SCALE GENOMIC DNA]</scope>
    <source>
        <strain evidence="12">cv. CVL-1</strain>
        <tissue evidence="11">Whole seedling</tissue>
    </source>
</reference>
<dbReference type="GO" id="GO:0008810">
    <property type="term" value="F:cellulase activity"/>
    <property type="evidence" value="ECO:0007669"/>
    <property type="project" value="UniProtKB-EC"/>
</dbReference>
<dbReference type="Gene3D" id="1.50.10.10">
    <property type="match status" value="1"/>
</dbReference>
<feature type="domain" description="Glycoside hydrolase family 9" evidence="10">
    <location>
        <begin position="4"/>
        <end position="107"/>
    </location>
</feature>
<dbReference type="STRING" id="210143.A0A1R3ILV7"/>
<dbReference type="OrthoDB" id="10257085at2759"/>
<evidence type="ECO:0000256" key="5">
    <source>
        <dbReference type="ARBA" id="ARBA00023001"/>
    </source>
</evidence>
<keyword evidence="4 11" id="KW-0378">Hydrolase</keyword>
<dbReference type="EC" id="3.2.1.4" evidence="3"/>
<dbReference type="EMBL" id="AWWV01009854">
    <property type="protein sequence ID" value="OMO83568.1"/>
    <property type="molecule type" value="Genomic_DNA"/>
</dbReference>
<keyword evidence="9" id="KW-1133">Transmembrane helix</keyword>
<keyword evidence="9" id="KW-0812">Transmembrane</keyword>
<evidence type="ECO:0000256" key="1">
    <source>
        <dbReference type="ARBA" id="ARBA00000966"/>
    </source>
</evidence>
<evidence type="ECO:0000256" key="6">
    <source>
        <dbReference type="ARBA" id="ARBA00023277"/>
    </source>
</evidence>
<dbReference type="AlphaFoldDB" id="A0A1R3ILV7"/>